<dbReference type="Pfam" id="PF14022">
    <property type="entry name" value="DUF4238"/>
    <property type="match status" value="1"/>
</dbReference>
<feature type="region of interest" description="Disordered" evidence="1">
    <location>
        <begin position="292"/>
        <end position="324"/>
    </location>
</feature>
<dbReference type="Proteomes" id="UP000011693">
    <property type="component" value="Unassembled WGS sequence"/>
</dbReference>
<comment type="caution">
    <text evidence="2">The sequence shown here is derived from an EMBL/GenBank/DDBJ whole genome shotgun (WGS) entry which is preliminary data.</text>
</comment>
<evidence type="ECO:0000313" key="2">
    <source>
        <dbReference type="EMBL" id="ELZ06188.1"/>
    </source>
</evidence>
<gene>
    <name evidence="2" type="ORF">C482_00160</name>
</gene>
<keyword evidence="3" id="KW-1185">Reference proteome</keyword>
<evidence type="ECO:0008006" key="4">
    <source>
        <dbReference type="Google" id="ProtNLM"/>
    </source>
</evidence>
<reference evidence="2 3" key="1">
    <citation type="journal article" date="2014" name="PLoS Genet.">
        <title>Phylogenetically driven sequencing of extremely halophilic archaea reveals strategies for static and dynamic osmo-response.</title>
        <authorList>
            <person name="Becker E.A."/>
            <person name="Seitzer P.M."/>
            <person name="Tritt A."/>
            <person name="Larsen D."/>
            <person name="Krusor M."/>
            <person name="Yao A.I."/>
            <person name="Wu D."/>
            <person name="Madern D."/>
            <person name="Eisen J.A."/>
            <person name="Darling A.E."/>
            <person name="Facciotti M.T."/>
        </authorList>
    </citation>
    <scope>NUCLEOTIDE SEQUENCE [LARGE SCALE GENOMIC DNA]</scope>
    <source>
        <strain evidence="2 3">JCM 10990</strain>
    </source>
</reference>
<organism evidence="2 3">
    <name type="scientific">Natrialba chahannaoensis JCM 10990</name>
    <dbReference type="NCBI Taxonomy" id="1227492"/>
    <lineage>
        <taxon>Archaea</taxon>
        <taxon>Methanobacteriati</taxon>
        <taxon>Methanobacteriota</taxon>
        <taxon>Stenosarchaea group</taxon>
        <taxon>Halobacteria</taxon>
        <taxon>Halobacteriales</taxon>
        <taxon>Natrialbaceae</taxon>
        <taxon>Natrialba</taxon>
    </lineage>
</organism>
<feature type="compositionally biased region" description="Basic and acidic residues" evidence="1">
    <location>
        <begin position="292"/>
        <end position="304"/>
    </location>
</feature>
<dbReference type="OrthoDB" id="202624at2157"/>
<accession>M0B7D8</accession>
<dbReference type="EMBL" id="AOIN01000008">
    <property type="protein sequence ID" value="ELZ06188.1"/>
    <property type="molecule type" value="Genomic_DNA"/>
</dbReference>
<dbReference type="RefSeq" id="WP_006165220.1">
    <property type="nucleotide sequence ID" value="NZ_AOIN01000008.1"/>
</dbReference>
<evidence type="ECO:0000313" key="3">
    <source>
        <dbReference type="Proteomes" id="UP000011693"/>
    </source>
</evidence>
<name>M0B7D8_9EURY</name>
<dbReference type="InterPro" id="IPR025332">
    <property type="entry name" value="DUF4238"/>
</dbReference>
<protein>
    <recommendedName>
        <fullName evidence="4">DUF4238 domain-containing protein</fullName>
    </recommendedName>
</protein>
<dbReference type="PATRIC" id="fig|1227492.4.peg.18"/>
<evidence type="ECO:0000256" key="1">
    <source>
        <dbReference type="SAM" id="MobiDB-lite"/>
    </source>
</evidence>
<dbReference type="AlphaFoldDB" id="M0B7D8"/>
<proteinExistence type="predicted"/>
<sequence>MPERKNQHYVPQFYLDAWATDEMVDTLVLESGDVFNQHLTEVCARNYFYGNPVVEGELANLEGYHSWPIKELRKTSSLTDLSDTYLKLLYSFVTTQRLRTKSVKSDIEAGEEFLKEGVEDDLEHGRYEDKITWTDNLTDEEKKEQLVDGNLLGIHHQHVVRGIFGFIGLSDLSAVMLRNTTSKEFVVSDAPVIHDNLRFKQVRGPGTIGLANRGLQIFCPIGPHRVLLLYDPAVYGFDCNSKQQVVLEETRVVDEVNLLQFHNADSIIMFNSCSEEYVSGLLDRMGEARRRDKRTEELETEKGLSFETEYAPHQQAPGISPDLPNCTVYSETGFETQRRSCHVEEHTRLVHSIFQEAVFSDVSVIYAIRFFCDLLDLDGCERVLRSDQDS</sequence>